<dbReference type="AlphaFoldDB" id="A0A9Q7AAJ8"/>
<evidence type="ECO:0000259" key="1">
    <source>
        <dbReference type="Pfam" id="PF00899"/>
    </source>
</evidence>
<dbReference type="Gene3D" id="3.40.50.720">
    <property type="entry name" value="NAD(P)-binding Rossmann-like Domain"/>
    <property type="match status" value="1"/>
</dbReference>
<accession>A0A9Q7AAJ8</accession>
<evidence type="ECO:0000313" key="2">
    <source>
        <dbReference type="EMBL" id="QTX31229.1"/>
    </source>
</evidence>
<gene>
    <name evidence="2" type="ORF">KAR29_07400</name>
</gene>
<reference evidence="3" key="1">
    <citation type="submission" date="2021-04" db="EMBL/GenBank/DDBJ databases">
        <title>A novel Synergistetes isolate from a pyrite-forming mixed culture.</title>
        <authorList>
            <person name="Bunk B."/>
            <person name="Sproer C."/>
            <person name="Spring S."/>
            <person name="Pester M."/>
        </authorList>
    </citation>
    <scope>NUCLEOTIDE SEQUENCE [LARGE SCALE GENOMIC DNA]</scope>
    <source>
        <strain evidence="3">J.5.4.2-T.3.5.2</strain>
    </source>
</reference>
<dbReference type="PANTHER" id="PTHR43267:SF1">
    <property type="entry name" value="TRNA THREONYLCARBAMOYLADENOSINE DEHYDRATASE"/>
    <property type="match status" value="1"/>
</dbReference>
<dbReference type="CDD" id="cd00757">
    <property type="entry name" value="ThiF_MoeB_HesA_family"/>
    <property type="match status" value="1"/>
</dbReference>
<proteinExistence type="predicted"/>
<dbReference type="GO" id="GO:0061504">
    <property type="term" value="P:cyclic threonylcarbamoyladenosine biosynthetic process"/>
    <property type="evidence" value="ECO:0007669"/>
    <property type="project" value="TreeGrafter"/>
</dbReference>
<keyword evidence="3" id="KW-1185">Reference proteome</keyword>
<dbReference type="InterPro" id="IPR000594">
    <property type="entry name" value="ThiF_NAD_FAD-bd"/>
</dbReference>
<dbReference type="EMBL" id="CP072943">
    <property type="protein sequence ID" value="QTX31229.1"/>
    <property type="molecule type" value="Genomic_DNA"/>
</dbReference>
<dbReference type="RefSeq" id="WP_274372374.1">
    <property type="nucleotide sequence ID" value="NZ_CP072943.1"/>
</dbReference>
<dbReference type="Proteomes" id="UP000671879">
    <property type="component" value="Chromosome"/>
</dbReference>
<dbReference type="PANTHER" id="PTHR43267">
    <property type="entry name" value="TRNA THREONYLCARBAMOYLADENOSINE DEHYDRATASE"/>
    <property type="match status" value="1"/>
</dbReference>
<dbReference type="SUPFAM" id="SSF69572">
    <property type="entry name" value="Activating enzymes of the ubiquitin-like proteins"/>
    <property type="match status" value="1"/>
</dbReference>
<dbReference type="KEGG" id="aram:KAR29_07400"/>
<protein>
    <submittedName>
        <fullName evidence="2">HesA/MoeB/ThiF family protein</fullName>
    </submittedName>
</protein>
<dbReference type="InterPro" id="IPR045886">
    <property type="entry name" value="ThiF/MoeB/HesA"/>
</dbReference>
<organism evidence="2 3">
    <name type="scientific">Aminithiophilus ramosus</name>
    <dbReference type="NCBI Taxonomy" id="3029084"/>
    <lineage>
        <taxon>Bacteria</taxon>
        <taxon>Thermotogati</taxon>
        <taxon>Synergistota</taxon>
        <taxon>Synergistia</taxon>
        <taxon>Synergistales</taxon>
        <taxon>Aminithiophilaceae</taxon>
        <taxon>Aminithiophilus</taxon>
    </lineage>
</organism>
<name>A0A9Q7AAJ8_9BACT</name>
<dbReference type="GO" id="GO:0061503">
    <property type="term" value="F:tRNA threonylcarbamoyladenosine dehydratase"/>
    <property type="evidence" value="ECO:0007669"/>
    <property type="project" value="TreeGrafter"/>
</dbReference>
<dbReference type="InterPro" id="IPR035985">
    <property type="entry name" value="Ubiquitin-activating_enz"/>
</dbReference>
<evidence type="ECO:0000313" key="3">
    <source>
        <dbReference type="Proteomes" id="UP000671879"/>
    </source>
</evidence>
<dbReference type="Pfam" id="PF00899">
    <property type="entry name" value="ThiF"/>
    <property type="match status" value="1"/>
</dbReference>
<dbReference type="GO" id="GO:0008641">
    <property type="term" value="F:ubiquitin-like modifier activating enzyme activity"/>
    <property type="evidence" value="ECO:0007669"/>
    <property type="project" value="InterPro"/>
</dbReference>
<sequence>MTEKEESARIQGDISETLMDPDAERRWAQERGCSLLEAQIGALQKGRIPLRFDRTMGTLGREGQLRLLQSTVAVAGCGGLGGLIVDLLARSGIGRLHVADGDVFAVSNLNRQILSSEKRIGTGKAATAAAHVRAINGALEVRAFDGFIDEETVGSFLEGVDVAVDALDNNLSRRLLLKACREKAIPFVHGAIAGFWGQLQVIKGDERALFEDEESNKGIEGQTGNPPFTPALVASLEVTETVKLLTGRSTLPEGTLLWIDLENLEFRRLKLS</sequence>
<feature type="domain" description="THIF-type NAD/FAD binding fold" evidence="1">
    <location>
        <begin position="53"/>
        <end position="271"/>
    </location>
</feature>